<keyword evidence="1" id="KW-0812">Transmembrane</keyword>
<dbReference type="EnsemblPlants" id="PNT62634">
    <property type="protein sequence ID" value="PNT62634"/>
    <property type="gene ID" value="BRADI_4g06150v3"/>
</dbReference>
<evidence type="ECO:0000256" key="1">
    <source>
        <dbReference type="SAM" id="Phobius"/>
    </source>
</evidence>
<reference evidence="2 3" key="1">
    <citation type="journal article" date="2010" name="Nature">
        <title>Genome sequencing and analysis of the model grass Brachypodium distachyon.</title>
        <authorList>
            <consortium name="International Brachypodium Initiative"/>
        </authorList>
    </citation>
    <scope>NUCLEOTIDE SEQUENCE [LARGE SCALE GENOMIC DNA]</scope>
    <source>
        <strain evidence="2 3">Bd21</strain>
    </source>
</reference>
<gene>
    <name evidence="2" type="ORF">BRADI_4g06150v3</name>
</gene>
<dbReference type="ExpressionAtlas" id="A0A2K2CKT2">
    <property type="expression patterns" value="baseline"/>
</dbReference>
<reference evidence="2" key="2">
    <citation type="submission" date="2017-06" db="EMBL/GenBank/DDBJ databases">
        <title>WGS assembly of Brachypodium distachyon.</title>
        <authorList>
            <consortium name="The International Brachypodium Initiative"/>
            <person name="Lucas S."/>
            <person name="Harmon-Smith M."/>
            <person name="Lail K."/>
            <person name="Tice H."/>
            <person name="Grimwood J."/>
            <person name="Bruce D."/>
            <person name="Barry K."/>
            <person name="Shu S."/>
            <person name="Lindquist E."/>
            <person name="Wang M."/>
            <person name="Pitluck S."/>
            <person name="Vogel J.P."/>
            <person name="Garvin D.F."/>
            <person name="Mockler T.C."/>
            <person name="Schmutz J."/>
            <person name="Rokhsar D."/>
            <person name="Bevan M.W."/>
        </authorList>
    </citation>
    <scope>NUCLEOTIDE SEQUENCE</scope>
    <source>
        <strain evidence="2">Bd21</strain>
    </source>
</reference>
<evidence type="ECO:0000313" key="3">
    <source>
        <dbReference type="EnsemblPlants" id="PNT62634"/>
    </source>
</evidence>
<dbReference type="FunCoup" id="A0A2K2CKT2">
    <property type="interactions" value="5"/>
</dbReference>
<dbReference type="Gramene" id="PNT62634">
    <property type="protein sequence ID" value="PNT62634"/>
    <property type="gene ID" value="BRADI_4g06150v3"/>
</dbReference>
<sequence>MPTSAEPATSMCKLEGAAGNQVTGLDYDDAHILSAQTLLFFVGGRPTTIDDDDARRLIPAMDAALSRRADDGPDVDALWISFVYASCCHDYSVLDTTDLLGYSLRHDHAADITSAHLSAWLRFAARRVTGIFTLAVPPAELPATTRAETMSLTLATATLTVPGPRAGAFHALIALTLSQITIRTDADEHNLGLLLSSCCSPRLRRLRLEHIDGLYALRLDAASTLQELRLMHLRHLSSLELYARGLQALHLEACWWLWFDGTARISAPGLELLVCSFMLRHLELTGLESVRRLEQLHLVSHDAPGDDTDYWNQAAVGLLQRCAAAESVGLILRPPPVEWNADSEVLSLLPPLPHIADLTLDVWTSMRIGIKAHCLRGGVATLVSRCSNVQRLQIAFSYLRLDECSDPNCFCHQDQGDEGPVDMSLERLRYAKITGFRPWLDDQVSLVQLLIASAPGLETMTLELCNSTEAKGAPDLDIVPCDRGRWSRVSDSKSWIYTWKPEMQRVEKKRRRRRRADRSCYRISSTSLAISAVLLLLAFVLLLSGSYIYI</sequence>
<evidence type="ECO:0000313" key="2">
    <source>
        <dbReference type="EMBL" id="PNT62634.1"/>
    </source>
</evidence>
<keyword evidence="1" id="KW-1133">Transmembrane helix</keyword>
<keyword evidence="1" id="KW-0472">Membrane</keyword>
<keyword evidence="4" id="KW-1185">Reference proteome</keyword>
<organism evidence="2">
    <name type="scientific">Brachypodium distachyon</name>
    <name type="common">Purple false brome</name>
    <name type="synonym">Trachynia distachya</name>
    <dbReference type="NCBI Taxonomy" id="15368"/>
    <lineage>
        <taxon>Eukaryota</taxon>
        <taxon>Viridiplantae</taxon>
        <taxon>Streptophyta</taxon>
        <taxon>Embryophyta</taxon>
        <taxon>Tracheophyta</taxon>
        <taxon>Spermatophyta</taxon>
        <taxon>Magnoliopsida</taxon>
        <taxon>Liliopsida</taxon>
        <taxon>Poales</taxon>
        <taxon>Poaceae</taxon>
        <taxon>BOP clade</taxon>
        <taxon>Pooideae</taxon>
        <taxon>Stipodae</taxon>
        <taxon>Brachypodieae</taxon>
        <taxon>Brachypodium</taxon>
    </lineage>
</organism>
<name>A0A2K2CKT2_BRADI</name>
<accession>A0A2K2CKT2</accession>
<reference evidence="3" key="3">
    <citation type="submission" date="2018-08" db="UniProtKB">
        <authorList>
            <consortium name="EnsemblPlants"/>
        </authorList>
    </citation>
    <scope>IDENTIFICATION</scope>
    <source>
        <strain evidence="3">cv. Bd21</strain>
    </source>
</reference>
<evidence type="ECO:0000313" key="4">
    <source>
        <dbReference type="Proteomes" id="UP000008810"/>
    </source>
</evidence>
<dbReference type="Proteomes" id="UP000008810">
    <property type="component" value="Chromosome 4"/>
</dbReference>
<dbReference type="PANTHER" id="PTHR34709:SF78">
    <property type="entry name" value="FBD DOMAIN-CONTAINING PROTEIN"/>
    <property type="match status" value="1"/>
</dbReference>
<dbReference type="OrthoDB" id="688776at2759"/>
<feature type="transmembrane region" description="Helical" evidence="1">
    <location>
        <begin position="528"/>
        <end position="549"/>
    </location>
</feature>
<protein>
    <recommendedName>
        <fullName evidence="5">FBD domain-containing protein</fullName>
    </recommendedName>
</protein>
<proteinExistence type="predicted"/>
<dbReference type="InterPro" id="IPR055312">
    <property type="entry name" value="FBL15-like"/>
</dbReference>
<dbReference type="EMBL" id="CM000883">
    <property type="protein sequence ID" value="PNT62634.1"/>
    <property type="molecule type" value="Genomic_DNA"/>
</dbReference>
<evidence type="ECO:0008006" key="5">
    <source>
        <dbReference type="Google" id="ProtNLM"/>
    </source>
</evidence>
<dbReference type="PANTHER" id="PTHR34709">
    <property type="entry name" value="OS10G0396666 PROTEIN"/>
    <property type="match status" value="1"/>
</dbReference>
<dbReference type="AlphaFoldDB" id="A0A2K2CKT2"/>
<dbReference type="InParanoid" id="A0A2K2CKT2"/>